<dbReference type="InterPro" id="IPR003856">
    <property type="entry name" value="LPS_length_determ_N"/>
</dbReference>
<dbReference type="InterPro" id="IPR050445">
    <property type="entry name" value="Bact_polysacc_biosynth/exp"/>
</dbReference>
<comment type="subcellular location">
    <subcellularLocation>
        <location evidence="1">Cell membrane</location>
        <topology evidence="1">Multi-pass membrane protein</topology>
    </subcellularLocation>
</comment>
<evidence type="ECO:0000256" key="1">
    <source>
        <dbReference type="ARBA" id="ARBA00004651"/>
    </source>
</evidence>
<evidence type="ECO:0000259" key="9">
    <source>
        <dbReference type="Pfam" id="PF02706"/>
    </source>
</evidence>
<feature type="domain" description="Tyrosine-protein kinase G-rich" evidence="10">
    <location>
        <begin position="370"/>
        <end position="448"/>
    </location>
</feature>
<proteinExistence type="predicted"/>
<dbReference type="EC" id="2.7.10.-" evidence="11"/>
<keyword evidence="5 8" id="KW-0472">Membrane</keyword>
<evidence type="ECO:0000313" key="11">
    <source>
        <dbReference type="EMBL" id="EXI68204.1"/>
    </source>
</evidence>
<feature type="region of interest" description="Disordered" evidence="7">
    <location>
        <begin position="307"/>
        <end position="327"/>
    </location>
</feature>
<dbReference type="Proteomes" id="UP000020218">
    <property type="component" value="Unassembled WGS sequence"/>
</dbReference>
<keyword evidence="3 8" id="KW-0812">Transmembrane</keyword>
<name>A0A011PPG5_9PROT</name>
<keyword evidence="11" id="KW-0808">Transferase</keyword>
<feature type="transmembrane region" description="Helical" evidence="8">
    <location>
        <begin position="429"/>
        <end position="450"/>
    </location>
</feature>
<evidence type="ECO:0000256" key="6">
    <source>
        <dbReference type="SAM" id="Coils"/>
    </source>
</evidence>
<feature type="domain" description="Polysaccharide chain length determinant N-terminal" evidence="9">
    <location>
        <begin position="12"/>
        <end position="92"/>
    </location>
</feature>
<gene>
    <name evidence="11" type="primary">etk</name>
    <name evidence="11" type="ORF">AW08_01422</name>
</gene>
<feature type="transmembrane region" description="Helical" evidence="8">
    <location>
        <begin position="20"/>
        <end position="40"/>
    </location>
</feature>
<dbReference type="PATRIC" id="fig|1454001.3.peg.1474"/>
<keyword evidence="6" id="KW-0175">Coiled coil</keyword>
<dbReference type="GO" id="GO:0004713">
    <property type="term" value="F:protein tyrosine kinase activity"/>
    <property type="evidence" value="ECO:0007669"/>
    <property type="project" value="TreeGrafter"/>
</dbReference>
<feature type="transmembrane region" description="Helical" evidence="8">
    <location>
        <begin position="491"/>
        <end position="514"/>
    </location>
</feature>
<dbReference type="InterPro" id="IPR032807">
    <property type="entry name" value="GNVR"/>
</dbReference>
<dbReference type="NCBIfam" id="TIGR03007">
    <property type="entry name" value="pepcterm_ChnLen"/>
    <property type="match status" value="1"/>
</dbReference>
<accession>A0A011PPG5</accession>
<dbReference type="GO" id="GO:0005886">
    <property type="term" value="C:plasma membrane"/>
    <property type="evidence" value="ECO:0007669"/>
    <property type="project" value="UniProtKB-SubCell"/>
</dbReference>
<keyword evidence="4 8" id="KW-1133">Transmembrane helix</keyword>
<keyword evidence="2" id="KW-1003">Cell membrane</keyword>
<dbReference type="InterPro" id="IPR014345">
    <property type="entry name" value="XrtA_polysacc_chain"/>
</dbReference>
<dbReference type="EMBL" id="JFAX01000006">
    <property type="protein sequence ID" value="EXI68204.1"/>
    <property type="molecule type" value="Genomic_DNA"/>
</dbReference>
<keyword evidence="12" id="KW-1185">Reference proteome</keyword>
<feature type="coiled-coil region" evidence="6">
    <location>
        <begin position="334"/>
        <end position="361"/>
    </location>
</feature>
<evidence type="ECO:0000256" key="5">
    <source>
        <dbReference type="ARBA" id="ARBA00023136"/>
    </source>
</evidence>
<reference evidence="11" key="1">
    <citation type="submission" date="2014-02" db="EMBL/GenBank/DDBJ databases">
        <title>Expanding our view of genomic diversity in Candidatus Accumulibacter clades.</title>
        <authorList>
            <person name="Skennerton C.T."/>
            <person name="Barr J.J."/>
            <person name="Slater F.R."/>
            <person name="Bond P.L."/>
            <person name="Tyson G.W."/>
        </authorList>
    </citation>
    <scope>NUCLEOTIDE SEQUENCE [LARGE SCALE GENOMIC DNA]</scope>
</reference>
<evidence type="ECO:0000256" key="2">
    <source>
        <dbReference type="ARBA" id="ARBA00022475"/>
    </source>
</evidence>
<evidence type="ECO:0000313" key="12">
    <source>
        <dbReference type="Proteomes" id="UP000020218"/>
    </source>
</evidence>
<evidence type="ECO:0000256" key="7">
    <source>
        <dbReference type="SAM" id="MobiDB-lite"/>
    </source>
</evidence>
<dbReference type="PANTHER" id="PTHR32309">
    <property type="entry name" value="TYROSINE-PROTEIN KINASE"/>
    <property type="match status" value="1"/>
</dbReference>
<protein>
    <submittedName>
        <fullName evidence="11">Tyrosine-protein kinase etk</fullName>
        <ecNumber evidence="11">2.7.10.-</ecNumber>
    </submittedName>
</protein>
<evidence type="ECO:0000256" key="4">
    <source>
        <dbReference type="ARBA" id="ARBA00022989"/>
    </source>
</evidence>
<keyword evidence="11" id="KW-0418">Kinase</keyword>
<dbReference type="Pfam" id="PF13807">
    <property type="entry name" value="GNVR"/>
    <property type="match status" value="1"/>
</dbReference>
<evidence type="ECO:0000256" key="8">
    <source>
        <dbReference type="SAM" id="Phobius"/>
    </source>
</evidence>
<dbReference type="Pfam" id="PF02706">
    <property type="entry name" value="Wzz"/>
    <property type="match status" value="1"/>
</dbReference>
<feature type="coiled-coil region" evidence="6">
    <location>
        <begin position="161"/>
        <end position="280"/>
    </location>
</feature>
<dbReference type="PANTHER" id="PTHR32309:SF13">
    <property type="entry name" value="FERRIC ENTEROBACTIN TRANSPORT PROTEIN FEPE"/>
    <property type="match status" value="1"/>
</dbReference>
<organism evidence="11 12">
    <name type="scientific">Candidatus Accumulibacter adjunctus</name>
    <dbReference type="NCBI Taxonomy" id="1454001"/>
    <lineage>
        <taxon>Bacteria</taxon>
        <taxon>Pseudomonadati</taxon>
        <taxon>Pseudomonadota</taxon>
        <taxon>Betaproteobacteria</taxon>
        <taxon>Candidatus Accumulibacter</taxon>
    </lineage>
</organism>
<dbReference type="SUPFAM" id="SSF57997">
    <property type="entry name" value="Tropomyosin"/>
    <property type="match status" value="1"/>
</dbReference>
<evidence type="ECO:0000259" key="10">
    <source>
        <dbReference type="Pfam" id="PF13807"/>
    </source>
</evidence>
<sequence length="519" mass="58032">MDELLRQAIAVLRGMWQRRWLGIIVAWIVGLASVVAVIVIPDKYEASARVYVDTQSILRPLMSGLVTQPNIDQQVNMLSRTLITRPNVEKLIRMADLDLKVQSRSDRESLIEGLMSSLKINNTSRDNIYTITYRDTNPESAKRVVQSLVSIFVESNLGDARKDTESARKFLDKEITQYEKRLEEAEARLKEFKIRNMATQSAEGKDYFARLTAAGALLEQSKLQLREAEQSRDTLKRHIVGDEPSLMPDPAQESIAGISVPELDARIDALQKNLDGLLQRYTDQHPDVVSTRRLVKELEDQKRQEVAARRKAAATNPAASLSGNPAQQQLKLTLSEADANVAALRTRVAEYQTRYNRLAESARMMPQIEAEFAQLNRDYEINKKNYEQLVQRRESASMGSEMENAAGVDFRLIDPPRASPKPVAPNRTLFLPLTLLLALGAGIAATFAASQLRPVFFDARSLRETSGLPLLGTVTLLVDDARKQRERKDMLRFAAACLTLIGAYGAGLLALFLISVRTA</sequence>
<comment type="caution">
    <text evidence="11">The sequence shown here is derived from an EMBL/GenBank/DDBJ whole genome shotgun (WGS) entry which is preliminary data.</text>
</comment>
<dbReference type="STRING" id="1454001.AW08_01422"/>
<evidence type="ECO:0000256" key="3">
    <source>
        <dbReference type="ARBA" id="ARBA00022692"/>
    </source>
</evidence>
<dbReference type="AlphaFoldDB" id="A0A011PPG5"/>